<keyword evidence="4" id="KW-1185">Reference proteome</keyword>
<evidence type="ECO:0000256" key="2">
    <source>
        <dbReference type="SAM" id="MobiDB-lite"/>
    </source>
</evidence>
<protein>
    <submittedName>
        <fullName evidence="3">Calmodulin-binding family protein</fullName>
    </submittedName>
</protein>
<name>A0A5A7QVG4_STRAF</name>
<feature type="compositionally biased region" description="Acidic residues" evidence="2">
    <location>
        <begin position="397"/>
        <end position="406"/>
    </location>
</feature>
<evidence type="ECO:0000313" key="3">
    <source>
        <dbReference type="EMBL" id="GER49343.1"/>
    </source>
</evidence>
<evidence type="ECO:0000256" key="1">
    <source>
        <dbReference type="ARBA" id="ARBA00023186"/>
    </source>
</evidence>
<dbReference type="GO" id="GO:0006457">
    <property type="term" value="P:protein folding"/>
    <property type="evidence" value="ECO:0007669"/>
    <property type="project" value="TreeGrafter"/>
</dbReference>
<dbReference type="Proteomes" id="UP000325081">
    <property type="component" value="Unassembled WGS sequence"/>
</dbReference>
<reference evidence="4" key="1">
    <citation type="journal article" date="2019" name="Curr. Biol.">
        <title>Genome Sequence of Striga asiatica Provides Insight into the Evolution of Plant Parasitism.</title>
        <authorList>
            <person name="Yoshida S."/>
            <person name="Kim S."/>
            <person name="Wafula E.K."/>
            <person name="Tanskanen J."/>
            <person name="Kim Y.M."/>
            <person name="Honaas L."/>
            <person name="Yang Z."/>
            <person name="Spallek T."/>
            <person name="Conn C.E."/>
            <person name="Ichihashi Y."/>
            <person name="Cheong K."/>
            <person name="Cui S."/>
            <person name="Der J.P."/>
            <person name="Gundlach H."/>
            <person name="Jiao Y."/>
            <person name="Hori C."/>
            <person name="Ishida J.K."/>
            <person name="Kasahara H."/>
            <person name="Kiba T."/>
            <person name="Kim M.S."/>
            <person name="Koo N."/>
            <person name="Laohavisit A."/>
            <person name="Lee Y.H."/>
            <person name="Lumba S."/>
            <person name="McCourt P."/>
            <person name="Mortimer J.C."/>
            <person name="Mutuku J.M."/>
            <person name="Nomura T."/>
            <person name="Sasaki-Sekimoto Y."/>
            <person name="Seto Y."/>
            <person name="Wang Y."/>
            <person name="Wakatake T."/>
            <person name="Sakakibara H."/>
            <person name="Demura T."/>
            <person name="Yamaguchi S."/>
            <person name="Yoneyama K."/>
            <person name="Manabe R.I."/>
            <person name="Nelson D.C."/>
            <person name="Schulman A.H."/>
            <person name="Timko M.P."/>
            <person name="dePamphilis C.W."/>
            <person name="Choi D."/>
            <person name="Shirasu K."/>
        </authorList>
    </citation>
    <scope>NUCLEOTIDE SEQUENCE [LARGE SCALE GENOMIC DNA]</scope>
    <source>
        <strain evidence="4">cv. UVA1</strain>
    </source>
</reference>
<feature type="non-terminal residue" evidence="3">
    <location>
        <position position="1"/>
    </location>
</feature>
<feature type="compositionally biased region" description="Basic and acidic residues" evidence="2">
    <location>
        <begin position="407"/>
        <end position="419"/>
    </location>
</feature>
<comment type="caution">
    <text evidence="3">The sequence shown here is derived from an EMBL/GenBank/DDBJ whole genome shotgun (WGS) entry which is preliminary data.</text>
</comment>
<dbReference type="EMBL" id="BKCP01008515">
    <property type="protein sequence ID" value="GER49343.1"/>
    <property type="molecule type" value="Genomic_DNA"/>
</dbReference>
<gene>
    <name evidence="3" type="ORF">STAS_26571</name>
</gene>
<evidence type="ECO:0000313" key="4">
    <source>
        <dbReference type="Proteomes" id="UP000325081"/>
    </source>
</evidence>
<dbReference type="PANTHER" id="PTHR33322:SF18">
    <property type="entry name" value="BAG FAMILY MOLECULAR CHAPERONE REGULATOR 8, CHLOROPLASTIC"/>
    <property type="match status" value="1"/>
</dbReference>
<proteinExistence type="predicted"/>
<feature type="region of interest" description="Disordered" evidence="2">
    <location>
        <begin position="387"/>
        <end position="432"/>
    </location>
</feature>
<sequence length="453" mass="51513">HLRHHPAASSYCCCFPPYSSCHHHPPPPPDYHRFYHQPPQPSSQIHLPDSHQYHTRFRGRYLVEERDARATIASLLRRIAALESALRGRSSASTSHSLRDAAARTIQSHFRAFLLRRSRTLRQLKDLATIKSALGVLKSSVTKQIHFDYDLIYQQAMDLALELDAVQGGDPMIRDGKSLVKRELNKFMDFLDGFYVRRVSSSSGVNMRLESPNSNIRVPEGGRKMVNVKSGGVKSVTMEKLRGLVERIDKIAEELDEDEESKVVESPEVFMKKHCVSGSKNMNLAKQLYGVRPKVKKSVSFADDGKFYCVLGRNSEPILNDDDDDDYDRELYGIRPKVKKSVSFAGDGKVYSVLGRNSEPILNDDDDDDRVKLVSRDFEDNDVCREVEEDEVSLKEADDEEDEEEARLENDKNSEKATYEGEEDCTAFSAPLPFTMETRGNLIDKRTKMARDF</sequence>
<organism evidence="3 4">
    <name type="scientific">Striga asiatica</name>
    <name type="common">Asiatic witchweed</name>
    <name type="synonym">Buchnera asiatica</name>
    <dbReference type="NCBI Taxonomy" id="4170"/>
    <lineage>
        <taxon>Eukaryota</taxon>
        <taxon>Viridiplantae</taxon>
        <taxon>Streptophyta</taxon>
        <taxon>Embryophyta</taxon>
        <taxon>Tracheophyta</taxon>
        <taxon>Spermatophyta</taxon>
        <taxon>Magnoliopsida</taxon>
        <taxon>eudicotyledons</taxon>
        <taxon>Gunneridae</taxon>
        <taxon>Pentapetalae</taxon>
        <taxon>asterids</taxon>
        <taxon>lamiids</taxon>
        <taxon>Lamiales</taxon>
        <taxon>Orobanchaceae</taxon>
        <taxon>Buchnereae</taxon>
        <taxon>Striga</taxon>
    </lineage>
</organism>
<keyword evidence="1" id="KW-0143">Chaperone</keyword>
<dbReference type="GO" id="GO:0009506">
    <property type="term" value="C:plasmodesma"/>
    <property type="evidence" value="ECO:0007669"/>
    <property type="project" value="TreeGrafter"/>
</dbReference>
<feature type="compositionally biased region" description="Basic and acidic residues" evidence="2">
    <location>
        <begin position="387"/>
        <end position="396"/>
    </location>
</feature>
<dbReference type="AlphaFoldDB" id="A0A5A7QVG4"/>
<dbReference type="InterPro" id="IPR040400">
    <property type="entry name" value="BAG5/6/7/8"/>
</dbReference>
<dbReference type="PANTHER" id="PTHR33322">
    <property type="entry name" value="BAG DOMAIN CONTAINING PROTEIN, EXPRESSED"/>
    <property type="match status" value="1"/>
</dbReference>
<accession>A0A5A7QVG4</accession>
<dbReference type="OrthoDB" id="1100735at2759"/>